<dbReference type="Proteomes" id="UP000030125">
    <property type="component" value="Unassembled WGS sequence"/>
</dbReference>
<feature type="signal peptide" evidence="1">
    <location>
        <begin position="1"/>
        <end position="25"/>
    </location>
</feature>
<evidence type="ECO:0008006" key="4">
    <source>
        <dbReference type="Google" id="ProtNLM"/>
    </source>
</evidence>
<dbReference type="RefSeq" id="WP_036850261.1">
    <property type="nucleotide sequence ID" value="NZ_JQJD01000004.1"/>
</dbReference>
<dbReference type="OrthoDB" id="1014446at2"/>
<evidence type="ECO:0000313" key="2">
    <source>
        <dbReference type="EMBL" id="KGN82976.1"/>
    </source>
</evidence>
<sequence>MKKTFRILSALTLCAMIAVGFSACGNDNIPNVKTQDEPKVEDSTDGPQKIVLKFAMGHFHPGAAFHQSSFPEGVTHAKTEEVFSFEKKDGAWILSEDSPKAMFVESAIMGLASLNPYGLWISYFDKEGKEITGTFSEGGMIDRYQHFFSVSNLTDLDDKQVAGDEIQVTGLFDYVYMDSDPWNQQIKKGAKRVGSTLISEDETGARPVLEPLNPLGLKGFFNFKMTRVKFDLNVKLLNMPEDKMDNGKPRAFHAPKADAKEVVSFTLPVVVFMSRGDLDKFHLATDPDDYDVDSYDNLSEEGKALVDHIANTFNFTREQAFKEVYKRLNEYAKDSSTLYF</sequence>
<evidence type="ECO:0000313" key="3">
    <source>
        <dbReference type="Proteomes" id="UP000030125"/>
    </source>
</evidence>
<reference evidence="2 3" key="1">
    <citation type="submission" date="2014-08" db="EMBL/GenBank/DDBJ databases">
        <title>Porphyromonas cangingivalis strain:COT-109_OH1386 Genome sequencing.</title>
        <authorList>
            <person name="Wallis C."/>
            <person name="Deusch O."/>
            <person name="O'Flynn C."/>
            <person name="Davis I."/>
            <person name="Jospin G."/>
            <person name="Darling A.E."/>
            <person name="Coil D.A."/>
            <person name="Alexiev A."/>
            <person name="Horsfall A."/>
            <person name="Kirkwood N."/>
            <person name="Harris S."/>
            <person name="Eisen J.A."/>
        </authorList>
    </citation>
    <scope>NUCLEOTIDE SEQUENCE [LARGE SCALE GENOMIC DNA]</scope>
    <source>
        <strain evidence="3">COT-109 OH1386</strain>
    </source>
</reference>
<name>A0A0A2EVQ0_PORCN</name>
<comment type="caution">
    <text evidence="2">The sequence shown here is derived from an EMBL/GenBank/DDBJ whole genome shotgun (WGS) entry which is preliminary data.</text>
</comment>
<evidence type="ECO:0000256" key="1">
    <source>
        <dbReference type="SAM" id="SignalP"/>
    </source>
</evidence>
<accession>A0A0A2EVQ0</accession>
<feature type="chain" id="PRO_5001986364" description="Lipoprotein" evidence="1">
    <location>
        <begin position="26"/>
        <end position="340"/>
    </location>
</feature>
<dbReference type="eggNOG" id="ENOG50344W4">
    <property type="taxonomic scope" value="Bacteria"/>
</dbReference>
<proteinExistence type="predicted"/>
<gene>
    <name evidence="2" type="ORF">HQ35_01280</name>
</gene>
<protein>
    <recommendedName>
        <fullName evidence="4">Lipoprotein</fullName>
    </recommendedName>
</protein>
<dbReference type="STRING" id="36874.HQ34_01650"/>
<dbReference type="AlphaFoldDB" id="A0A0A2EVQ0"/>
<organism evidence="2 3">
    <name type="scientific">Porphyromonas cangingivalis</name>
    <dbReference type="NCBI Taxonomy" id="36874"/>
    <lineage>
        <taxon>Bacteria</taxon>
        <taxon>Pseudomonadati</taxon>
        <taxon>Bacteroidota</taxon>
        <taxon>Bacteroidia</taxon>
        <taxon>Bacteroidales</taxon>
        <taxon>Porphyromonadaceae</taxon>
        <taxon>Porphyromonas</taxon>
    </lineage>
</organism>
<keyword evidence="1" id="KW-0732">Signal</keyword>
<dbReference type="EMBL" id="JQJD01000004">
    <property type="protein sequence ID" value="KGN82976.1"/>
    <property type="molecule type" value="Genomic_DNA"/>
</dbReference>
<dbReference type="PROSITE" id="PS51257">
    <property type="entry name" value="PROKAR_LIPOPROTEIN"/>
    <property type="match status" value="1"/>
</dbReference>
<keyword evidence="3" id="KW-1185">Reference proteome</keyword>